<gene>
    <name evidence="2" type="ORF">PXEA_LOCUS6955</name>
</gene>
<evidence type="ECO:0000313" key="3">
    <source>
        <dbReference type="Proteomes" id="UP000784294"/>
    </source>
</evidence>
<evidence type="ECO:0000256" key="1">
    <source>
        <dbReference type="SAM" id="MobiDB-lite"/>
    </source>
</evidence>
<dbReference type="Proteomes" id="UP000784294">
    <property type="component" value="Unassembled WGS sequence"/>
</dbReference>
<evidence type="ECO:0000313" key="2">
    <source>
        <dbReference type="EMBL" id="VEL13515.1"/>
    </source>
</evidence>
<protein>
    <submittedName>
        <fullName evidence="2">Uncharacterized protein</fullName>
    </submittedName>
</protein>
<reference evidence="2" key="1">
    <citation type="submission" date="2018-11" db="EMBL/GenBank/DDBJ databases">
        <authorList>
            <consortium name="Pathogen Informatics"/>
        </authorList>
    </citation>
    <scope>NUCLEOTIDE SEQUENCE</scope>
</reference>
<accession>A0A448WJS1</accession>
<comment type="caution">
    <text evidence="2">The sequence shown here is derived from an EMBL/GenBank/DDBJ whole genome shotgun (WGS) entry which is preliminary data.</text>
</comment>
<organism evidence="2 3">
    <name type="scientific">Protopolystoma xenopodis</name>
    <dbReference type="NCBI Taxonomy" id="117903"/>
    <lineage>
        <taxon>Eukaryota</taxon>
        <taxon>Metazoa</taxon>
        <taxon>Spiralia</taxon>
        <taxon>Lophotrochozoa</taxon>
        <taxon>Platyhelminthes</taxon>
        <taxon>Monogenea</taxon>
        <taxon>Polyopisthocotylea</taxon>
        <taxon>Polystomatidea</taxon>
        <taxon>Polystomatidae</taxon>
        <taxon>Protopolystoma</taxon>
    </lineage>
</organism>
<feature type="compositionally biased region" description="Low complexity" evidence="1">
    <location>
        <begin position="32"/>
        <end position="44"/>
    </location>
</feature>
<feature type="region of interest" description="Disordered" evidence="1">
    <location>
        <begin position="93"/>
        <end position="147"/>
    </location>
</feature>
<name>A0A448WJS1_9PLAT</name>
<proteinExistence type="predicted"/>
<keyword evidence="3" id="KW-1185">Reference proteome</keyword>
<sequence length="170" mass="19022">MLKDHSHAGEGYNLLPSPWQLGLSDRQESGRGRPFPGPSGTSPPDASDDTQAATVERHLFGPDSDANRFQLSIERDMHASYLRCWIGVRVPLTPATRGDQKSPKWEMDEDVSQGNRVIQEEQKTEWSGERSDGASGTNYPAGWPPSDQSLWNMAERRLNVLCKSCNNLRR</sequence>
<dbReference type="AlphaFoldDB" id="A0A448WJS1"/>
<feature type="compositionally biased region" description="Basic and acidic residues" evidence="1">
    <location>
        <begin position="118"/>
        <end position="132"/>
    </location>
</feature>
<feature type="region of interest" description="Disordered" evidence="1">
    <location>
        <begin position="1"/>
        <end position="51"/>
    </location>
</feature>
<dbReference type="EMBL" id="CAAALY010018023">
    <property type="protein sequence ID" value="VEL13515.1"/>
    <property type="molecule type" value="Genomic_DNA"/>
</dbReference>